<dbReference type="InterPro" id="IPR019127">
    <property type="entry name" value="Exosortase"/>
</dbReference>
<evidence type="ECO:0008006" key="11">
    <source>
        <dbReference type="Google" id="ProtNLM"/>
    </source>
</evidence>
<dbReference type="GO" id="GO:0006508">
    <property type="term" value="P:proteolysis"/>
    <property type="evidence" value="ECO:0007669"/>
    <property type="project" value="UniProtKB-KW"/>
</dbReference>
<evidence type="ECO:0000313" key="10">
    <source>
        <dbReference type="Proteomes" id="UP000062645"/>
    </source>
</evidence>
<keyword evidence="3" id="KW-0645">Protease</keyword>
<feature type="transmembrane region" description="Helical" evidence="8">
    <location>
        <begin position="71"/>
        <end position="89"/>
    </location>
</feature>
<evidence type="ECO:0000256" key="5">
    <source>
        <dbReference type="ARBA" id="ARBA00022801"/>
    </source>
</evidence>
<evidence type="ECO:0000256" key="4">
    <source>
        <dbReference type="ARBA" id="ARBA00022692"/>
    </source>
</evidence>
<protein>
    <recommendedName>
        <fullName evidence="11">Exosortase</fullName>
    </recommendedName>
</protein>
<gene>
    <name evidence="9" type="ORF">ACX27_08325</name>
</gene>
<dbReference type="STRING" id="224013.ACX27_08325"/>
<name>A0A0M3V4W9_9NOSO</name>
<feature type="transmembrane region" description="Helical" evidence="8">
    <location>
        <begin position="7"/>
        <end position="25"/>
    </location>
</feature>
<evidence type="ECO:0000256" key="6">
    <source>
        <dbReference type="ARBA" id="ARBA00022989"/>
    </source>
</evidence>
<sequence>MSKKHNLIVWCGLIVGFYYYSFFWLKTLVKFLIGGSTFPLLTITAVYLALQELWQNKIKIAKFIATPIQRRLGHILIVCGVLFFPFSLHKGWKQALFWLVILIGIVISTWGIKFFRYYLRPIFLIIFSIYPGINVLPGYVWQALTPERTMDKIQAWSVNLALHAMGYPSNIDGTWVNLPTGSVNIGWGCNGFDLMVLMLMTSLLIGIAYRLKASQILIISLLGCMIAFVFNTARITLLAISVAYWDGQSFDFWHSGWGGQIFFFSYVYSILLSVDANASTRFCSQISY</sequence>
<keyword evidence="4 8" id="KW-0812">Transmembrane</keyword>
<feature type="transmembrane region" description="Helical" evidence="8">
    <location>
        <begin position="257"/>
        <end position="274"/>
    </location>
</feature>
<dbReference type="NCBIfam" id="NF033464">
    <property type="entry name" value="cyanoexo_CrtC"/>
    <property type="match status" value="1"/>
</dbReference>
<feature type="transmembrane region" description="Helical" evidence="8">
    <location>
        <begin position="122"/>
        <end position="141"/>
    </location>
</feature>
<keyword evidence="2" id="KW-1003">Cell membrane</keyword>
<dbReference type="RefSeq" id="WP_062290828.1">
    <property type="nucleotide sequence ID" value="NZ_CP012036.1"/>
</dbReference>
<comment type="subcellular location">
    <subcellularLocation>
        <location evidence="1">Cell membrane</location>
        <topology evidence="1">Multi-pass membrane protein</topology>
    </subcellularLocation>
</comment>
<feature type="transmembrane region" description="Helical" evidence="8">
    <location>
        <begin position="31"/>
        <end position="50"/>
    </location>
</feature>
<evidence type="ECO:0000256" key="7">
    <source>
        <dbReference type="ARBA" id="ARBA00023136"/>
    </source>
</evidence>
<dbReference type="GO" id="GO:0005886">
    <property type="term" value="C:plasma membrane"/>
    <property type="evidence" value="ECO:0007669"/>
    <property type="project" value="UniProtKB-SubCell"/>
</dbReference>
<organism evidence="9 10">
    <name type="scientific">Nostoc piscinale CENA21</name>
    <dbReference type="NCBI Taxonomy" id="224013"/>
    <lineage>
        <taxon>Bacteria</taxon>
        <taxon>Bacillati</taxon>
        <taxon>Cyanobacteriota</taxon>
        <taxon>Cyanophyceae</taxon>
        <taxon>Nostocales</taxon>
        <taxon>Nostocaceae</taxon>
        <taxon>Nostoc</taxon>
    </lineage>
</organism>
<evidence type="ECO:0000256" key="8">
    <source>
        <dbReference type="SAM" id="Phobius"/>
    </source>
</evidence>
<keyword evidence="7 8" id="KW-0472">Membrane</keyword>
<accession>A0A0M3V4W9</accession>
<keyword evidence="5" id="KW-0378">Hydrolase</keyword>
<feature type="transmembrane region" description="Helical" evidence="8">
    <location>
        <begin position="216"/>
        <end position="245"/>
    </location>
</feature>
<reference evidence="9 10" key="2">
    <citation type="journal article" date="2016" name="Genome Announc.">
        <title>Draft Genome Sequence of the N2-Fixing Cyanobacterium Nostoc piscinale CENA21, Isolated from the Brazilian Amazon Floodplain.</title>
        <authorList>
            <person name="Leao T."/>
            <person name="Guimaraes P.I."/>
            <person name="de Melo A.G."/>
            <person name="Ramos R.T."/>
            <person name="Leao P.N."/>
            <person name="Silva A."/>
            <person name="Fiore M.F."/>
            <person name="Schneider M.P."/>
        </authorList>
    </citation>
    <scope>NUCLEOTIDE SEQUENCE [LARGE SCALE GENOMIC DNA]</scope>
    <source>
        <strain evidence="9 10">CENA21</strain>
    </source>
</reference>
<keyword evidence="6 8" id="KW-1133">Transmembrane helix</keyword>
<dbReference type="Pfam" id="PF09721">
    <property type="entry name" value="Exosortase_EpsH"/>
    <property type="match status" value="1"/>
</dbReference>
<evidence type="ECO:0000256" key="3">
    <source>
        <dbReference type="ARBA" id="ARBA00022670"/>
    </source>
</evidence>
<dbReference type="NCBIfam" id="TIGR04178">
    <property type="entry name" value="exo_archaeo"/>
    <property type="match status" value="1"/>
</dbReference>
<evidence type="ECO:0000256" key="1">
    <source>
        <dbReference type="ARBA" id="ARBA00004651"/>
    </source>
</evidence>
<dbReference type="InterPro" id="IPR026392">
    <property type="entry name" value="Exo/Archaeosortase_dom"/>
</dbReference>
<keyword evidence="10" id="KW-1185">Reference proteome</keyword>
<dbReference type="GO" id="GO:0008233">
    <property type="term" value="F:peptidase activity"/>
    <property type="evidence" value="ECO:0007669"/>
    <property type="project" value="UniProtKB-KW"/>
</dbReference>
<feature type="transmembrane region" description="Helical" evidence="8">
    <location>
        <begin position="185"/>
        <end position="209"/>
    </location>
</feature>
<proteinExistence type="predicted"/>
<dbReference type="PATRIC" id="fig|224013.5.peg.2014"/>
<dbReference type="OrthoDB" id="461510at2"/>
<dbReference type="KEGG" id="npz:ACX27_08325"/>
<evidence type="ECO:0000256" key="2">
    <source>
        <dbReference type="ARBA" id="ARBA00022475"/>
    </source>
</evidence>
<reference evidence="10" key="1">
    <citation type="submission" date="2015-07" db="EMBL/GenBank/DDBJ databases">
        <title>Genome Of Nitrogen-Fixing Cyanobacterium Nostoc piscinale CENA21 From Solimoes/Amazon River Floodplain Sediments And Comparative Genomics To Uncover Biosynthetic Natural Products Potential.</title>
        <authorList>
            <person name="Leao T.F."/>
            <person name="Leao P.N."/>
            <person name="Guimaraes P.I."/>
            <person name="de Melo A.G.C."/>
            <person name="Ramos R.T.J."/>
            <person name="Silva A."/>
            <person name="Fiore M.F."/>
            <person name="Schneider M.P.C."/>
        </authorList>
    </citation>
    <scope>NUCLEOTIDE SEQUENCE [LARGE SCALE GENOMIC DNA]</scope>
    <source>
        <strain evidence="10">CENA21</strain>
    </source>
</reference>
<dbReference type="Proteomes" id="UP000062645">
    <property type="component" value="Chromosome"/>
</dbReference>
<dbReference type="EMBL" id="CP012036">
    <property type="protein sequence ID" value="ALF52863.1"/>
    <property type="molecule type" value="Genomic_DNA"/>
</dbReference>
<evidence type="ECO:0000313" key="9">
    <source>
        <dbReference type="EMBL" id="ALF52863.1"/>
    </source>
</evidence>
<feature type="transmembrane region" description="Helical" evidence="8">
    <location>
        <begin position="95"/>
        <end position="115"/>
    </location>
</feature>
<dbReference type="AlphaFoldDB" id="A0A0M3V4W9"/>